<dbReference type="EMBL" id="QGKY02000094">
    <property type="protein sequence ID" value="KAF2601630.1"/>
    <property type="molecule type" value="Genomic_DNA"/>
</dbReference>
<comment type="caution">
    <text evidence="1">The sequence shown here is derived from an EMBL/GenBank/DDBJ whole genome shotgun (WGS) entry which is preliminary data.</text>
</comment>
<protein>
    <submittedName>
        <fullName evidence="1">Uncharacterized protein</fullName>
    </submittedName>
</protein>
<evidence type="ECO:0000313" key="1">
    <source>
        <dbReference type="EMBL" id="KAF2601630.1"/>
    </source>
</evidence>
<accession>A0A8S9L0Y3</accession>
<sequence length="87" mass="10125">MRTHETRVHRKNYIPTENVPRTIPTEWIPRYIPTNSGRRNIPTDIGSSEYTDEHCANRYAETKALHALPIRGAPSKNDFVYSRRLCS</sequence>
<gene>
    <name evidence="1" type="ORF">F2Q70_00024774</name>
</gene>
<proteinExistence type="predicted"/>
<name>A0A8S9L0Y3_BRACR</name>
<dbReference type="AlphaFoldDB" id="A0A8S9L0Y3"/>
<organism evidence="1">
    <name type="scientific">Brassica cretica</name>
    <name type="common">Mustard</name>
    <dbReference type="NCBI Taxonomy" id="69181"/>
    <lineage>
        <taxon>Eukaryota</taxon>
        <taxon>Viridiplantae</taxon>
        <taxon>Streptophyta</taxon>
        <taxon>Embryophyta</taxon>
        <taxon>Tracheophyta</taxon>
        <taxon>Spermatophyta</taxon>
        <taxon>Magnoliopsida</taxon>
        <taxon>eudicotyledons</taxon>
        <taxon>Gunneridae</taxon>
        <taxon>Pentapetalae</taxon>
        <taxon>rosids</taxon>
        <taxon>malvids</taxon>
        <taxon>Brassicales</taxon>
        <taxon>Brassicaceae</taxon>
        <taxon>Brassiceae</taxon>
        <taxon>Brassica</taxon>
    </lineage>
</organism>
<reference evidence="1" key="1">
    <citation type="submission" date="2019-12" db="EMBL/GenBank/DDBJ databases">
        <title>Genome sequencing and annotation of Brassica cretica.</title>
        <authorList>
            <person name="Studholme D.J."/>
            <person name="Sarris P.F."/>
        </authorList>
    </citation>
    <scope>NUCLEOTIDE SEQUENCE</scope>
    <source>
        <strain evidence="1">PFS-102/07</strain>
        <tissue evidence="1">Leaf</tissue>
    </source>
</reference>